<feature type="domain" description="Peptidase S8/S53" evidence="8">
    <location>
        <begin position="183"/>
        <end position="442"/>
    </location>
</feature>
<dbReference type="GO" id="GO:0006508">
    <property type="term" value="P:proteolysis"/>
    <property type="evidence" value="ECO:0007669"/>
    <property type="project" value="UniProtKB-KW"/>
</dbReference>
<evidence type="ECO:0000256" key="7">
    <source>
        <dbReference type="RuleBase" id="RU003355"/>
    </source>
</evidence>
<dbReference type="InterPro" id="IPR023828">
    <property type="entry name" value="Peptidase_S8_Ser-AS"/>
</dbReference>
<dbReference type="PANTHER" id="PTHR43806:SF11">
    <property type="entry name" value="CEREVISIN-RELATED"/>
    <property type="match status" value="1"/>
</dbReference>
<dbReference type="PROSITE" id="PS51892">
    <property type="entry name" value="SUBTILASE"/>
    <property type="match status" value="1"/>
</dbReference>
<dbReference type="InterPro" id="IPR023827">
    <property type="entry name" value="Peptidase_S8_Asp-AS"/>
</dbReference>
<evidence type="ECO:0000256" key="4">
    <source>
        <dbReference type="ARBA" id="ARBA00022825"/>
    </source>
</evidence>
<evidence type="ECO:0000256" key="2">
    <source>
        <dbReference type="ARBA" id="ARBA00022670"/>
    </source>
</evidence>
<comment type="similarity">
    <text evidence="1 6 7">Belongs to the peptidase S8 family.</text>
</comment>
<gene>
    <name evidence="9" type="ORF">CBI38_33735</name>
</gene>
<evidence type="ECO:0000256" key="5">
    <source>
        <dbReference type="PIRSR" id="PIRSR615500-1"/>
    </source>
</evidence>
<keyword evidence="2 6" id="KW-0645">Protease</keyword>
<keyword evidence="3 6" id="KW-0378">Hydrolase</keyword>
<dbReference type="InterPro" id="IPR022398">
    <property type="entry name" value="Peptidase_S8_His-AS"/>
</dbReference>
<dbReference type="AlphaFoldDB" id="A0A2S2C684"/>
<dbReference type="InterPro" id="IPR050131">
    <property type="entry name" value="Peptidase_S8_subtilisin-like"/>
</dbReference>
<dbReference type="Proteomes" id="UP000245711">
    <property type="component" value="Plasmid pRB98"/>
</dbReference>
<dbReference type="EMBL" id="CP021355">
    <property type="protein sequence ID" value="AWK76386.1"/>
    <property type="molecule type" value="Genomic_DNA"/>
</dbReference>
<dbReference type="InterPro" id="IPR015500">
    <property type="entry name" value="Peptidase_S8_subtilisin-rel"/>
</dbReference>
<evidence type="ECO:0000256" key="3">
    <source>
        <dbReference type="ARBA" id="ARBA00022801"/>
    </source>
</evidence>
<dbReference type="InterPro" id="IPR036852">
    <property type="entry name" value="Peptidase_S8/S53_dom_sf"/>
</dbReference>
<dbReference type="RefSeq" id="WP_109335840.1">
    <property type="nucleotide sequence ID" value="NZ_CP021355.1"/>
</dbReference>
<accession>A0A2S2C684</accession>
<evidence type="ECO:0000259" key="8">
    <source>
        <dbReference type="Pfam" id="PF00082"/>
    </source>
</evidence>
<dbReference type="GO" id="GO:0004252">
    <property type="term" value="F:serine-type endopeptidase activity"/>
    <property type="evidence" value="ECO:0007669"/>
    <property type="project" value="UniProtKB-UniRule"/>
</dbReference>
<dbReference type="PRINTS" id="PR00723">
    <property type="entry name" value="SUBTILISIN"/>
</dbReference>
<dbReference type="Pfam" id="PF00082">
    <property type="entry name" value="Peptidase_S8"/>
    <property type="match status" value="1"/>
</dbReference>
<name>A0A2S2C684_9NOCA</name>
<geneLocation type="plasmid" evidence="10">
    <name>prb98</name>
</geneLocation>
<feature type="active site" description="Charge relay system" evidence="5 6">
    <location>
        <position position="225"/>
    </location>
</feature>
<keyword evidence="10" id="KW-1185">Reference proteome</keyword>
<proteinExistence type="inferred from homology"/>
<keyword evidence="4 6" id="KW-0720">Serine protease</keyword>
<dbReference type="InterPro" id="IPR000209">
    <property type="entry name" value="Peptidase_S8/S53_dom"/>
</dbReference>
<feature type="active site" description="Charge relay system" evidence="5 6">
    <location>
        <position position="192"/>
    </location>
</feature>
<dbReference type="Gene3D" id="3.40.50.200">
    <property type="entry name" value="Peptidase S8/S53 domain"/>
    <property type="match status" value="1"/>
</dbReference>
<dbReference type="PANTHER" id="PTHR43806">
    <property type="entry name" value="PEPTIDASE S8"/>
    <property type="match status" value="1"/>
</dbReference>
<sequence>MIRPTADSSRESVDWFLQKRRPKQRAELEAAVGADVVAKLDPWIVHRILDEREESKFAQWTGTPVPDELPAHRVLINLASGKVRRREQVPKERRDDAVRARRDEANFSLREIRDDLARRGIEVEQEFWLTHSVQATLTTSEVVAIARRLDVSSIVSNQLHFAQLLDVSRHIIKADVMPVGITGAGVTVAILDTGVDVSHPSLAGLGIGAQQDMTGTAVRRDDRGHGTYCAGIVASSHTKYRGIAPGATVVDIRVMDGTGTAQPSWGVAGLAAAVTAGADVANSSWGFSHKDGEWEDPDGSCVLCVAADQSTALGVLNVVAAGNSGEDICGSYDTMICCPGMANNVLTVGSTEDDDTLSSFSSTGETPDGRLKPEVLAPGGDIGSLKATGIPTLPGAMTVEPGIIRAGGTSAAAPHIAGVAALILAKNPNLIPRQVARLIIVNTLRLPSLPLLWCGRIDALAAVNATPPP</sequence>
<protein>
    <recommendedName>
        <fullName evidence="8">Peptidase S8/S53 domain-containing protein</fullName>
    </recommendedName>
</protein>
<evidence type="ECO:0000313" key="10">
    <source>
        <dbReference type="Proteomes" id="UP000245711"/>
    </source>
</evidence>
<organism evidence="9 10">
    <name type="scientific">Rhodococcus oxybenzonivorans</name>
    <dbReference type="NCBI Taxonomy" id="1990687"/>
    <lineage>
        <taxon>Bacteria</taxon>
        <taxon>Bacillati</taxon>
        <taxon>Actinomycetota</taxon>
        <taxon>Actinomycetes</taxon>
        <taxon>Mycobacteriales</taxon>
        <taxon>Nocardiaceae</taxon>
        <taxon>Rhodococcus</taxon>
    </lineage>
</organism>
<evidence type="ECO:0000256" key="6">
    <source>
        <dbReference type="PROSITE-ProRule" id="PRU01240"/>
    </source>
</evidence>
<evidence type="ECO:0000256" key="1">
    <source>
        <dbReference type="ARBA" id="ARBA00011073"/>
    </source>
</evidence>
<dbReference type="OrthoDB" id="9813435at2"/>
<dbReference type="PROSITE" id="PS00137">
    <property type="entry name" value="SUBTILASE_HIS"/>
    <property type="match status" value="1"/>
</dbReference>
<dbReference type="PROSITE" id="PS00138">
    <property type="entry name" value="SUBTILASE_SER"/>
    <property type="match status" value="1"/>
</dbReference>
<keyword evidence="9" id="KW-0614">Plasmid</keyword>
<reference evidence="9 10" key="1">
    <citation type="submission" date="2017-05" db="EMBL/GenBank/DDBJ databases">
        <title>Isolation of Rhodococcus sp. S2-17 biodegrading of BP-3.</title>
        <authorList>
            <person name="Lee Y."/>
            <person name="Kim K.H."/>
            <person name="Chun B.H."/>
            <person name="Jung H.S."/>
            <person name="Jeon C.O."/>
        </authorList>
    </citation>
    <scope>NUCLEOTIDE SEQUENCE [LARGE SCALE GENOMIC DNA]</scope>
    <source>
        <strain evidence="9 10">S2-17</strain>
        <plasmid evidence="10">prb98</plasmid>
    </source>
</reference>
<dbReference type="PROSITE" id="PS00136">
    <property type="entry name" value="SUBTILASE_ASP"/>
    <property type="match status" value="1"/>
</dbReference>
<evidence type="ECO:0000313" key="9">
    <source>
        <dbReference type="EMBL" id="AWK76386.1"/>
    </source>
</evidence>
<dbReference type="SUPFAM" id="SSF52743">
    <property type="entry name" value="Subtilisin-like"/>
    <property type="match status" value="1"/>
</dbReference>
<dbReference type="KEGG" id="roz:CBI38_33735"/>
<feature type="active site" description="Charge relay system" evidence="5 6">
    <location>
        <position position="410"/>
    </location>
</feature>